<protein>
    <recommendedName>
        <fullName evidence="5">DUF4184 family protein</fullName>
    </recommendedName>
</protein>
<keyword evidence="1" id="KW-0472">Membrane</keyword>
<feature type="transmembrane region" description="Helical" evidence="1">
    <location>
        <begin position="241"/>
        <end position="262"/>
    </location>
</feature>
<proteinExistence type="predicted"/>
<evidence type="ECO:0000313" key="4">
    <source>
        <dbReference type="Proteomes" id="UP000198614"/>
    </source>
</evidence>
<keyword evidence="2" id="KW-0732">Signal</keyword>
<feature type="chain" id="PRO_5038402860" description="DUF4184 family protein" evidence="2">
    <location>
        <begin position="23"/>
        <end position="279"/>
    </location>
</feature>
<gene>
    <name evidence="3" type="ORF">SAMN05216260_109194</name>
</gene>
<feature type="signal peptide" evidence="2">
    <location>
        <begin position="1"/>
        <end position="22"/>
    </location>
</feature>
<accession>A0A1G7MII3</accession>
<evidence type="ECO:0000256" key="1">
    <source>
        <dbReference type="SAM" id="Phobius"/>
    </source>
</evidence>
<reference evidence="3 4" key="1">
    <citation type="submission" date="2016-10" db="EMBL/GenBank/DDBJ databases">
        <authorList>
            <person name="de Groot N.N."/>
        </authorList>
    </citation>
    <scope>NUCLEOTIDE SEQUENCE [LARGE SCALE GENOMIC DNA]</scope>
    <source>
        <strain evidence="3 4">CGMCC 4.1859</strain>
    </source>
</reference>
<dbReference type="InterPro" id="IPR025238">
    <property type="entry name" value="DUF4184"/>
</dbReference>
<keyword evidence="1" id="KW-1133">Transmembrane helix</keyword>
<sequence length="279" mass="28801">MPFTPAHPAAVLPLLRPPFSPAALVCGAMAPDMPYFLAAARIPVSARSWYEPFLNATVSHGLSGLAVSVSFALALLLLYAGVRRPVAALLPGGRAPHGRGGRSARRVGGVLLSVLIGVATHLLWDSFTHADGWAVVHVSPLRARLAGDLTVARAVQHLSTAGGLAAVAAHLWRRGRRAPGGGAGPTALPAPVRRITVAALALAALAGAAARTHPLASYRGGPAAADRVGTREALETVASDWATGGGAALVLALLLYACLWWGHRAWRIRTARSTREASA</sequence>
<keyword evidence="1" id="KW-0812">Transmembrane</keyword>
<dbReference type="EMBL" id="FNAX01000009">
    <property type="protein sequence ID" value="SDF60959.1"/>
    <property type="molecule type" value="Genomic_DNA"/>
</dbReference>
<evidence type="ECO:0000256" key="2">
    <source>
        <dbReference type="SAM" id="SignalP"/>
    </source>
</evidence>
<dbReference type="AlphaFoldDB" id="A0A1G7MII3"/>
<dbReference type="Proteomes" id="UP000198614">
    <property type="component" value="Unassembled WGS sequence"/>
</dbReference>
<evidence type="ECO:0000313" key="3">
    <source>
        <dbReference type="EMBL" id="SDF60959.1"/>
    </source>
</evidence>
<dbReference type="Pfam" id="PF13803">
    <property type="entry name" value="DUF4184"/>
    <property type="match status" value="1"/>
</dbReference>
<organism evidence="3 4">
    <name type="scientific">Streptomyces griseoaurantiacus</name>
    <dbReference type="NCBI Taxonomy" id="68213"/>
    <lineage>
        <taxon>Bacteria</taxon>
        <taxon>Bacillati</taxon>
        <taxon>Actinomycetota</taxon>
        <taxon>Actinomycetes</taxon>
        <taxon>Kitasatosporales</taxon>
        <taxon>Streptomycetaceae</taxon>
        <taxon>Streptomyces</taxon>
        <taxon>Streptomyces aurantiacus group</taxon>
    </lineage>
</organism>
<evidence type="ECO:0008006" key="5">
    <source>
        <dbReference type="Google" id="ProtNLM"/>
    </source>
</evidence>
<dbReference type="OrthoDB" id="8481923at2"/>
<feature type="transmembrane region" description="Helical" evidence="1">
    <location>
        <begin position="62"/>
        <end position="82"/>
    </location>
</feature>
<feature type="transmembrane region" description="Helical" evidence="1">
    <location>
        <begin position="103"/>
        <end position="124"/>
    </location>
</feature>
<name>A0A1G7MII3_9ACTN</name>